<keyword evidence="2" id="KW-0238">DNA-binding</keyword>
<name>A0ABX1GPI4_9FLAO</name>
<feature type="domain" description="HTH marR-type" evidence="4">
    <location>
        <begin position="3"/>
        <end position="137"/>
    </location>
</feature>
<dbReference type="PANTHER" id="PTHR33164:SF43">
    <property type="entry name" value="HTH-TYPE TRANSCRIPTIONAL REPRESSOR YETL"/>
    <property type="match status" value="1"/>
</dbReference>
<dbReference type="PANTHER" id="PTHR33164">
    <property type="entry name" value="TRANSCRIPTIONAL REGULATOR, MARR FAMILY"/>
    <property type="match status" value="1"/>
</dbReference>
<dbReference type="PROSITE" id="PS50995">
    <property type="entry name" value="HTH_MARR_2"/>
    <property type="match status" value="1"/>
</dbReference>
<gene>
    <name evidence="5" type="ORF">HCU67_07700</name>
</gene>
<comment type="caution">
    <text evidence="5">The sequence shown here is derived from an EMBL/GenBank/DDBJ whole genome shotgun (WGS) entry which is preliminary data.</text>
</comment>
<keyword evidence="1" id="KW-0805">Transcription regulation</keyword>
<reference evidence="5 6" key="1">
    <citation type="submission" date="2020-04" db="EMBL/GenBank/DDBJ databases">
        <authorList>
            <person name="Yoon J."/>
        </authorList>
    </citation>
    <scope>NUCLEOTIDE SEQUENCE [LARGE SCALE GENOMIC DNA]</scope>
    <source>
        <strain evidence="5 6">DJ-13</strain>
    </source>
</reference>
<accession>A0ABX1GPI4</accession>
<dbReference type="SUPFAM" id="SSF46785">
    <property type="entry name" value="Winged helix' DNA-binding domain"/>
    <property type="match status" value="1"/>
</dbReference>
<dbReference type="Proteomes" id="UP000718451">
    <property type="component" value="Unassembled WGS sequence"/>
</dbReference>
<dbReference type="InterPro" id="IPR039422">
    <property type="entry name" value="MarR/SlyA-like"/>
</dbReference>
<dbReference type="InterPro" id="IPR055166">
    <property type="entry name" value="Transc_reg_Sar_Rot_HTH"/>
</dbReference>
<dbReference type="RefSeq" id="WP_168551976.1">
    <property type="nucleotide sequence ID" value="NZ_JAAWWL010000001.1"/>
</dbReference>
<dbReference type="InterPro" id="IPR000835">
    <property type="entry name" value="HTH_MarR-typ"/>
</dbReference>
<dbReference type="PRINTS" id="PR00598">
    <property type="entry name" value="HTHMARR"/>
</dbReference>
<protein>
    <submittedName>
        <fullName evidence="5">MarR family transcriptional regulator</fullName>
    </submittedName>
</protein>
<evidence type="ECO:0000256" key="3">
    <source>
        <dbReference type="ARBA" id="ARBA00023163"/>
    </source>
</evidence>
<sequence>MEKHVLYFEIELAARKIRKFGQEIMDQNQLGITVEQWLVLKVVHEHQSINQSQIGALLVKDKPTISKMIRSLENKGVIKKMRSNLDSRAFDISLSEKGNEWMTRLMPLIEEIRFKGLKGLKNEELSTTIDVLKRVTENIEN</sequence>
<dbReference type="EMBL" id="JAAWWL010000001">
    <property type="protein sequence ID" value="NKI31828.1"/>
    <property type="molecule type" value="Genomic_DNA"/>
</dbReference>
<evidence type="ECO:0000313" key="6">
    <source>
        <dbReference type="Proteomes" id="UP000718451"/>
    </source>
</evidence>
<keyword evidence="6" id="KW-1185">Reference proteome</keyword>
<proteinExistence type="predicted"/>
<dbReference type="InterPro" id="IPR036388">
    <property type="entry name" value="WH-like_DNA-bd_sf"/>
</dbReference>
<dbReference type="SMART" id="SM00347">
    <property type="entry name" value="HTH_MARR"/>
    <property type="match status" value="1"/>
</dbReference>
<dbReference type="InterPro" id="IPR036390">
    <property type="entry name" value="WH_DNA-bd_sf"/>
</dbReference>
<evidence type="ECO:0000256" key="2">
    <source>
        <dbReference type="ARBA" id="ARBA00023125"/>
    </source>
</evidence>
<evidence type="ECO:0000259" key="4">
    <source>
        <dbReference type="PROSITE" id="PS50995"/>
    </source>
</evidence>
<evidence type="ECO:0000256" key="1">
    <source>
        <dbReference type="ARBA" id="ARBA00023015"/>
    </source>
</evidence>
<organism evidence="5 6">
    <name type="scientific">Croceivirga thetidis</name>
    <dbReference type="NCBI Taxonomy" id="2721623"/>
    <lineage>
        <taxon>Bacteria</taxon>
        <taxon>Pseudomonadati</taxon>
        <taxon>Bacteroidota</taxon>
        <taxon>Flavobacteriia</taxon>
        <taxon>Flavobacteriales</taxon>
        <taxon>Flavobacteriaceae</taxon>
        <taxon>Croceivirga</taxon>
    </lineage>
</organism>
<dbReference type="Gene3D" id="1.10.10.10">
    <property type="entry name" value="Winged helix-like DNA-binding domain superfamily/Winged helix DNA-binding domain"/>
    <property type="match status" value="1"/>
</dbReference>
<keyword evidence="3" id="KW-0804">Transcription</keyword>
<dbReference type="Pfam" id="PF22381">
    <property type="entry name" value="Staph_reg_Sar_Rot"/>
    <property type="match status" value="1"/>
</dbReference>
<evidence type="ECO:0000313" key="5">
    <source>
        <dbReference type="EMBL" id="NKI31828.1"/>
    </source>
</evidence>